<reference evidence="14" key="1">
    <citation type="submission" date="2016-10" db="EMBL/GenBank/DDBJ databases">
        <authorList>
            <person name="Varghese N."/>
            <person name="Submissions S."/>
        </authorList>
    </citation>
    <scope>NUCLEOTIDE SEQUENCE [LARGE SCALE GENOMIC DNA]</scope>
    <source>
        <strain evidence="14">CGMCC 4.3147</strain>
    </source>
</reference>
<dbReference type="PROSITE" id="PS51462">
    <property type="entry name" value="NUDIX"/>
    <property type="match status" value="1"/>
</dbReference>
<name>A0A1G9LLC8_9ACTN</name>
<organism evidence="13 14">
    <name type="scientific">Glycomyces sambucus</name>
    <dbReference type="NCBI Taxonomy" id="380244"/>
    <lineage>
        <taxon>Bacteria</taxon>
        <taxon>Bacillati</taxon>
        <taxon>Actinomycetota</taxon>
        <taxon>Actinomycetes</taxon>
        <taxon>Glycomycetales</taxon>
        <taxon>Glycomycetaceae</taxon>
        <taxon>Glycomyces</taxon>
    </lineage>
</organism>
<evidence type="ECO:0000256" key="11">
    <source>
        <dbReference type="ARBA" id="ARBA00038905"/>
    </source>
</evidence>
<evidence type="ECO:0000256" key="10">
    <source>
        <dbReference type="ARBA" id="ARBA00035861"/>
    </source>
</evidence>
<dbReference type="GO" id="GO:0006281">
    <property type="term" value="P:DNA repair"/>
    <property type="evidence" value="ECO:0007669"/>
    <property type="project" value="UniProtKB-KW"/>
</dbReference>
<dbReference type="Proteomes" id="UP000198662">
    <property type="component" value="Unassembled WGS sequence"/>
</dbReference>
<accession>A0A1G9LLC8</accession>
<dbReference type="GO" id="GO:0044715">
    <property type="term" value="F:8-oxo-dGDP phosphatase activity"/>
    <property type="evidence" value="ECO:0007669"/>
    <property type="project" value="TreeGrafter"/>
</dbReference>
<dbReference type="Gene3D" id="3.90.79.10">
    <property type="entry name" value="Nucleoside Triphosphate Pyrophosphohydrolase"/>
    <property type="match status" value="1"/>
</dbReference>
<evidence type="ECO:0000256" key="7">
    <source>
        <dbReference type="ARBA" id="ARBA00022801"/>
    </source>
</evidence>
<evidence type="ECO:0000256" key="8">
    <source>
        <dbReference type="ARBA" id="ARBA00022842"/>
    </source>
</evidence>
<evidence type="ECO:0000256" key="6">
    <source>
        <dbReference type="ARBA" id="ARBA00022763"/>
    </source>
</evidence>
<comment type="cofactor">
    <cofactor evidence="1">
        <name>Mg(2+)</name>
        <dbReference type="ChEBI" id="CHEBI:18420"/>
    </cofactor>
</comment>
<dbReference type="PANTHER" id="PTHR47707:SF1">
    <property type="entry name" value="NUDIX HYDROLASE FAMILY PROTEIN"/>
    <property type="match status" value="1"/>
</dbReference>
<evidence type="ECO:0000259" key="12">
    <source>
        <dbReference type="PROSITE" id="PS51462"/>
    </source>
</evidence>
<comment type="similarity">
    <text evidence="2">Belongs to the Nudix hydrolase family.</text>
</comment>
<dbReference type="SUPFAM" id="SSF55811">
    <property type="entry name" value="Nudix"/>
    <property type="match status" value="1"/>
</dbReference>
<proteinExistence type="inferred from homology"/>
<keyword evidence="8" id="KW-0460">Magnesium</keyword>
<dbReference type="EC" id="3.6.1.55" evidence="11"/>
<dbReference type="CDD" id="cd03425">
    <property type="entry name" value="NUDIX_MutT_NudA_like"/>
    <property type="match status" value="1"/>
</dbReference>
<keyword evidence="9" id="KW-0234">DNA repair</keyword>
<dbReference type="InterPro" id="IPR015797">
    <property type="entry name" value="NUDIX_hydrolase-like_dom_sf"/>
</dbReference>
<sequence>MSEPISGGPRVVVGAAIHDGRAILAAERAYPPELAGLWEFPGGKLEPGESEAEALRRECREELGVAVAVGGRVTGDLATGGGRFLLRVYYAEIESGEPRAKEHAELRWLLPEALDSVPWLPGNRPAVEAIRKAFAQ</sequence>
<dbReference type="RefSeq" id="WP_245712357.1">
    <property type="nucleotide sequence ID" value="NZ_FNGF01000007.1"/>
</dbReference>
<evidence type="ECO:0000256" key="1">
    <source>
        <dbReference type="ARBA" id="ARBA00001946"/>
    </source>
</evidence>
<comment type="catalytic activity">
    <reaction evidence="10">
        <text>8-oxo-dGTP + H2O = 8-oxo-dGMP + diphosphate + H(+)</text>
        <dbReference type="Rhea" id="RHEA:31575"/>
        <dbReference type="ChEBI" id="CHEBI:15377"/>
        <dbReference type="ChEBI" id="CHEBI:15378"/>
        <dbReference type="ChEBI" id="CHEBI:33019"/>
        <dbReference type="ChEBI" id="CHEBI:63224"/>
        <dbReference type="ChEBI" id="CHEBI:77896"/>
        <dbReference type="EC" id="3.6.1.55"/>
    </reaction>
</comment>
<dbReference type="GO" id="GO:0006260">
    <property type="term" value="P:DNA replication"/>
    <property type="evidence" value="ECO:0007669"/>
    <property type="project" value="UniProtKB-KW"/>
</dbReference>
<protein>
    <recommendedName>
        <fullName evidence="11">8-oxo-dGTP diphosphatase</fullName>
        <ecNumber evidence="11">3.6.1.55</ecNumber>
    </recommendedName>
</protein>
<evidence type="ECO:0000313" key="13">
    <source>
        <dbReference type="EMBL" id="SDL62688.1"/>
    </source>
</evidence>
<keyword evidence="3" id="KW-0515">Mutator protein</keyword>
<dbReference type="Pfam" id="PF00293">
    <property type="entry name" value="NUDIX"/>
    <property type="match status" value="1"/>
</dbReference>
<feature type="domain" description="Nudix hydrolase" evidence="12">
    <location>
        <begin position="8"/>
        <end position="134"/>
    </location>
</feature>
<keyword evidence="5" id="KW-0479">Metal-binding</keyword>
<keyword evidence="7" id="KW-0378">Hydrolase</keyword>
<keyword evidence="14" id="KW-1185">Reference proteome</keyword>
<dbReference type="EMBL" id="FNGF01000007">
    <property type="protein sequence ID" value="SDL62688.1"/>
    <property type="molecule type" value="Genomic_DNA"/>
</dbReference>
<evidence type="ECO:0000256" key="9">
    <source>
        <dbReference type="ARBA" id="ARBA00023204"/>
    </source>
</evidence>
<evidence type="ECO:0000313" key="14">
    <source>
        <dbReference type="Proteomes" id="UP000198662"/>
    </source>
</evidence>
<dbReference type="PANTHER" id="PTHR47707">
    <property type="entry name" value="8-OXO-DGTP DIPHOSPHATASE"/>
    <property type="match status" value="1"/>
</dbReference>
<keyword evidence="6" id="KW-0227">DNA damage</keyword>
<dbReference type="InterPro" id="IPR000086">
    <property type="entry name" value="NUDIX_hydrolase_dom"/>
</dbReference>
<gene>
    <name evidence="13" type="ORF">SAMN05216298_4587</name>
</gene>
<keyword evidence="4" id="KW-0235">DNA replication</keyword>
<evidence type="ECO:0000256" key="2">
    <source>
        <dbReference type="ARBA" id="ARBA00005582"/>
    </source>
</evidence>
<dbReference type="GO" id="GO:0008413">
    <property type="term" value="F:8-oxo-7,8-dihydroguanosine triphosphate pyrophosphatase activity"/>
    <property type="evidence" value="ECO:0007669"/>
    <property type="project" value="TreeGrafter"/>
</dbReference>
<evidence type="ECO:0000256" key="4">
    <source>
        <dbReference type="ARBA" id="ARBA00022705"/>
    </source>
</evidence>
<dbReference type="InterPro" id="IPR020476">
    <property type="entry name" value="Nudix_hydrolase"/>
</dbReference>
<dbReference type="AlphaFoldDB" id="A0A1G9LLC8"/>
<dbReference type="GO" id="GO:0046872">
    <property type="term" value="F:metal ion binding"/>
    <property type="evidence" value="ECO:0007669"/>
    <property type="project" value="UniProtKB-KW"/>
</dbReference>
<dbReference type="InterPro" id="IPR047127">
    <property type="entry name" value="MutT-like"/>
</dbReference>
<evidence type="ECO:0000256" key="5">
    <source>
        <dbReference type="ARBA" id="ARBA00022723"/>
    </source>
</evidence>
<dbReference type="GO" id="GO:0035539">
    <property type="term" value="F:8-oxo-7,8-dihydrodeoxyguanosine triphosphate pyrophosphatase activity"/>
    <property type="evidence" value="ECO:0007669"/>
    <property type="project" value="UniProtKB-EC"/>
</dbReference>
<dbReference type="PRINTS" id="PR00502">
    <property type="entry name" value="NUDIXFAMILY"/>
</dbReference>
<evidence type="ECO:0000256" key="3">
    <source>
        <dbReference type="ARBA" id="ARBA00022457"/>
    </source>
</evidence>
<dbReference type="STRING" id="380244.SAMN05216298_4587"/>
<dbReference type="GO" id="GO:0044716">
    <property type="term" value="F:8-oxo-GDP phosphatase activity"/>
    <property type="evidence" value="ECO:0007669"/>
    <property type="project" value="TreeGrafter"/>
</dbReference>